<evidence type="ECO:0000256" key="1">
    <source>
        <dbReference type="SAM" id="Phobius"/>
    </source>
</evidence>
<dbReference type="GO" id="GO:0000814">
    <property type="term" value="C:ESCRT II complex"/>
    <property type="evidence" value="ECO:0007669"/>
    <property type="project" value="InterPro"/>
</dbReference>
<dbReference type="AlphaFoldDB" id="K2MKW9"/>
<evidence type="ECO:0000313" key="3">
    <source>
        <dbReference type="EMBL" id="EKF27795.1"/>
    </source>
</evidence>
<protein>
    <submittedName>
        <fullName evidence="3">Dolicholphosphate-mannose synthase, putative</fullName>
    </submittedName>
</protein>
<evidence type="ECO:0000256" key="2">
    <source>
        <dbReference type="SAM" id="SignalP"/>
    </source>
</evidence>
<keyword evidence="1" id="KW-0472">Membrane</keyword>
<dbReference type="PANTHER" id="PTHR13149:SF0">
    <property type="entry name" value="VACUOLAR PROTEIN-SORTING-ASSOCIATED PROTEIN 25"/>
    <property type="match status" value="1"/>
</dbReference>
<organism evidence="3 4">
    <name type="scientific">Trypanosoma cruzi marinkellei</name>
    <dbReference type="NCBI Taxonomy" id="85056"/>
    <lineage>
        <taxon>Eukaryota</taxon>
        <taxon>Discoba</taxon>
        <taxon>Euglenozoa</taxon>
        <taxon>Kinetoplastea</taxon>
        <taxon>Metakinetoplastina</taxon>
        <taxon>Trypanosomatida</taxon>
        <taxon>Trypanosomatidae</taxon>
        <taxon>Trypanosoma</taxon>
        <taxon>Schizotrypanum</taxon>
    </lineage>
</organism>
<reference evidence="3 4" key="1">
    <citation type="journal article" date="2012" name="BMC Genomics">
        <title>Comparative genomic analysis of human infective Trypanosoma cruzi lineages with the bat-restricted subspecies T. cruzi marinkellei.</title>
        <authorList>
            <person name="Franzen O."/>
            <person name="Talavera-Lopez C."/>
            <person name="Ochaya S."/>
            <person name="Butler C.E."/>
            <person name="Messenger L.A."/>
            <person name="Lewis M.D."/>
            <person name="Llewellyn M.S."/>
            <person name="Marinkelle C.J."/>
            <person name="Tyler K.M."/>
            <person name="Miles M.A."/>
            <person name="Andersson B."/>
        </authorList>
    </citation>
    <scope>NUCLEOTIDE SEQUENCE [LARGE SCALE GENOMIC DNA]</scope>
    <source>
        <strain evidence="3 4">B7</strain>
    </source>
</reference>
<proteinExistence type="predicted"/>
<sequence>MKNFLFFSFFFTFFSSLSLSRFTLSEITSAPLTPAPEGDCTNKLFCARRNLYTSLFLSFFLIYLCVSYLFIYLFFFLLVCCCFTTRGRRIISGHPAHMSIEPDHWSFFQLPPFFALQPGPTALARQTSLWGNAIIDHAAYHAPMTRPGVCPFLRLYKSTSDVFRNPSLNRRLPPEAATRMLESLVTQHPNHCAVVLSGDEKGENDGTEFAVLLACNESGLKGLEQALLSWILDRGAGTTTAHLAQKGVVMTFDELAESNCLAYRRDREPFLNRLSAAPVPVGDVGALSDEQAIRTLLHSLKSRPLSSLSPIHITLFNMDGSDRQPYEGVKFGGAVAS</sequence>
<dbReference type="GO" id="GO:0042803">
    <property type="term" value="F:protein homodimerization activity"/>
    <property type="evidence" value="ECO:0007669"/>
    <property type="project" value="TreeGrafter"/>
</dbReference>
<keyword evidence="4" id="KW-1185">Reference proteome</keyword>
<feature type="transmembrane region" description="Helical" evidence="1">
    <location>
        <begin position="60"/>
        <end position="83"/>
    </location>
</feature>
<dbReference type="PANTHER" id="PTHR13149">
    <property type="entry name" value="VACUOLAR PROTEIN SORTING-ASSOCIATED PROTEIN VPS25"/>
    <property type="match status" value="1"/>
</dbReference>
<name>K2MKW9_TRYCR</name>
<evidence type="ECO:0000313" key="4">
    <source>
        <dbReference type="Proteomes" id="UP000007350"/>
    </source>
</evidence>
<dbReference type="Pfam" id="PF05871">
    <property type="entry name" value="ESCRT-II"/>
    <property type="match status" value="1"/>
</dbReference>
<dbReference type="EMBL" id="AHKC01017382">
    <property type="protein sequence ID" value="EKF27795.1"/>
    <property type="molecule type" value="Genomic_DNA"/>
</dbReference>
<dbReference type="InterPro" id="IPR008570">
    <property type="entry name" value="ESCRT-II_cplx_Vps25-sub"/>
</dbReference>
<comment type="caution">
    <text evidence="3">The sequence shown here is derived from an EMBL/GenBank/DDBJ whole genome shotgun (WGS) entry which is preliminary data.</text>
</comment>
<dbReference type="Gene3D" id="1.10.10.570">
    <property type="entry name" value="Winged helix' DNA-binding domain. Chain C. Domain 1"/>
    <property type="match status" value="1"/>
</dbReference>
<keyword evidence="2" id="KW-0732">Signal</keyword>
<dbReference type="SUPFAM" id="SSF46785">
    <property type="entry name" value="Winged helix' DNA-binding domain"/>
    <property type="match status" value="1"/>
</dbReference>
<dbReference type="GO" id="GO:0005198">
    <property type="term" value="F:structural molecule activity"/>
    <property type="evidence" value="ECO:0007669"/>
    <property type="project" value="TreeGrafter"/>
</dbReference>
<gene>
    <name evidence="3" type="ORF">MOQ_008474</name>
</gene>
<keyword evidence="1" id="KW-1133">Transmembrane helix</keyword>
<feature type="signal peptide" evidence="2">
    <location>
        <begin position="1"/>
        <end position="25"/>
    </location>
</feature>
<feature type="chain" id="PRO_5003864501" evidence="2">
    <location>
        <begin position="26"/>
        <end position="337"/>
    </location>
</feature>
<dbReference type="InterPro" id="IPR014041">
    <property type="entry name" value="ESCRT-II_cplx_Vps25-sub_N"/>
</dbReference>
<dbReference type="GO" id="GO:0043328">
    <property type="term" value="P:protein transport to vacuole involved in ubiquitin-dependent protein catabolic process via the multivesicular body sorting pathway"/>
    <property type="evidence" value="ECO:0007669"/>
    <property type="project" value="TreeGrafter"/>
</dbReference>
<dbReference type="OrthoDB" id="245150at2759"/>
<accession>K2MKW9</accession>
<dbReference type="InterPro" id="IPR036390">
    <property type="entry name" value="WH_DNA-bd_sf"/>
</dbReference>
<dbReference type="Proteomes" id="UP000007350">
    <property type="component" value="Unassembled WGS sequence"/>
</dbReference>
<keyword evidence="1" id="KW-0812">Transmembrane</keyword>